<protein>
    <recommendedName>
        <fullName evidence="2">Retrovirus-related Pol polyprotein from transposon TNT 1-94</fullName>
    </recommendedName>
</protein>
<name>A0A6L2J1D4_TANCI</name>
<organism evidence="1">
    <name type="scientific">Tanacetum cinerariifolium</name>
    <name type="common">Dalmatian daisy</name>
    <name type="synonym">Chrysanthemum cinerariifolium</name>
    <dbReference type="NCBI Taxonomy" id="118510"/>
    <lineage>
        <taxon>Eukaryota</taxon>
        <taxon>Viridiplantae</taxon>
        <taxon>Streptophyta</taxon>
        <taxon>Embryophyta</taxon>
        <taxon>Tracheophyta</taxon>
        <taxon>Spermatophyta</taxon>
        <taxon>Magnoliopsida</taxon>
        <taxon>eudicotyledons</taxon>
        <taxon>Gunneridae</taxon>
        <taxon>Pentapetalae</taxon>
        <taxon>asterids</taxon>
        <taxon>campanulids</taxon>
        <taxon>Asterales</taxon>
        <taxon>Asteraceae</taxon>
        <taxon>Asteroideae</taxon>
        <taxon>Anthemideae</taxon>
        <taxon>Anthemidinae</taxon>
        <taxon>Tanacetum</taxon>
    </lineage>
</organism>
<comment type="caution">
    <text evidence="1">The sequence shown here is derived from an EMBL/GenBank/DDBJ whole genome shotgun (WGS) entry which is preliminary data.</text>
</comment>
<reference evidence="1" key="1">
    <citation type="journal article" date="2019" name="Sci. Rep.">
        <title>Draft genome of Tanacetum cinerariifolium, the natural source of mosquito coil.</title>
        <authorList>
            <person name="Yamashiro T."/>
            <person name="Shiraishi A."/>
            <person name="Satake H."/>
            <person name="Nakayama K."/>
        </authorList>
    </citation>
    <scope>NUCLEOTIDE SEQUENCE</scope>
</reference>
<gene>
    <name evidence="1" type="ORF">Tci_002559</name>
</gene>
<evidence type="ECO:0008006" key="2">
    <source>
        <dbReference type="Google" id="ProtNLM"/>
    </source>
</evidence>
<proteinExistence type="predicted"/>
<dbReference type="AlphaFoldDB" id="A0A6L2J1D4"/>
<accession>A0A6L2J1D4</accession>
<sequence>MDDTKSQTGYVFVLNGGAVDWKSAKQSNTVVSSIEAEYIATVEVSMEAVWMREFIDGLGGVMPSNKRLALAIASDPRIIKGTKHFQKKYHYIHKIIQEGEIVLKKVHTDDNVADLFKKPMPFNKHFEQLGLLGLRARKENLKFIRFVLLDLSFL</sequence>
<dbReference type="PANTHER" id="PTHR11439">
    <property type="entry name" value="GAG-POL-RELATED RETROTRANSPOSON"/>
    <property type="match status" value="1"/>
</dbReference>
<dbReference type="EMBL" id="BKCJ010000169">
    <property type="protein sequence ID" value="GEU30581.1"/>
    <property type="molecule type" value="Genomic_DNA"/>
</dbReference>
<dbReference type="PANTHER" id="PTHR11439:SF496">
    <property type="entry name" value="RNA-DIRECTED DNA POLYMERASE"/>
    <property type="match status" value="1"/>
</dbReference>
<dbReference type="CDD" id="cd09272">
    <property type="entry name" value="RNase_HI_RT_Ty1"/>
    <property type="match status" value="1"/>
</dbReference>
<evidence type="ECO:0000313" key="1">
    <source>
        <dbReference type="EMBL" id="GEU30581.1"/>
    </source>
</evidence>